<dbReference type="EMBL" id="JAHQIW010005293">
    <property type="protein sequence ID" value="KAJ1365530.1"/>
    <property type="molecule type" value="Genomic_DNA"/>
</dbReference>
<proteinExistence type="predicted"/>
<gene>
    <name evidence="2" type="ORF">KIN20_025891</name>
</gene>
<sequence length="71" mass="7945">MGVEMTIQPHCIVVGSTVTSLCGEIDKVMKCTANMKIERIPQQSHINLRKSHDHKHHHGKLVKTDVAKCSE</sequence>
<feature type="compositionally biased region" description="Basic residues" evidence="1">
    <location>
        <begin position="49"/>
        <end position="61"/>
    </location>
</feature>
<evidence type="ECO:0000256" key="1">
    <source>
        <dbReference type="SAM" id="MobiDB-lite"/>
    </source>
</evidence>
<comment type="caution">
    <text evidence="2">The sequence shown here is derived from an EMBL/GenBank/DDBJ whole genome shotgun (WGS) entry which is preliminary data.</text>
</comment>
<feature type="region of interest" description="Disordered" evidence="1">
    <location>
        <begin position="49"/>
        <end position="71"/>
    </location>
</feature>
<evidence type="ECO:0000313" key="3">
    <source>
        <dbReference type="Proteomes" id="UP001196413"/>
    </source>
</evidence>
<evidence type="ECO:0000313" key="2">
    <source>
        <dbReference type="EMBL" id="KAJ1365530.1"/>
    </source>
</evidence>
<protein>
    <submittedName>
        <fullName evidence="2">Uncharacterized protein</fullName>
    </submittedName>
</protein>
<keyword evidence="3" id="KW-1185">Reference proteome</keyword>
<reference evidence="2" key="1">
    <citation type="submission" date="2021-06" db="EMBL/GenBank/DDBJ databases">
        <title>Parelaphostrongylus tenuis whole genome reference sequence.</title>
        <authorList>
            <person name="Garwood T.J."/>
            <person name="Larsen P.A."/>
            <person name="Fountain-Jones N.M."/>
            <person name="Garbe J.R."/>
            <person name="Macchietto M.G."/>
            <person name="Kania S.A."/>
            <person name="Gerhold R.W."/>
            <person name="Richards J.E."/>
            <person name="Wolf T.M."/>
        </authorList>
    </citation>
    <scope>NUCLEOTIDE SEQUENCE</scope>
    <source>
        <strain evidence="2">MNPRO001-30</strain>
        <tissue evidence="2">Meninges</tissue>
    </source>
</reference>
<accession>A0AAD5QWV0</accession>
<feature type="compositionally biased region" description="Basic and acidic residues" evidence="1">
    <location>
        <begin position="62"/>
        <end position="71"/>
    </location>
</feature>
<dbReference type="Proteomes" id="UP001196413">
    <property type="component" value="Unassembled WGS sequence"/>
</dbReference>
<dbReference type="AlphaFoldDB" id="A0AAD5QWV0"/>
<name>A0AAD5QWV0_PARTN</name>
<organism evidence="2 3">
    <name type="scientific">Parelaphostrongylus tenuis</name>
    <name type="common">Meningeal worm</name>
    <dbReference type="NCBI Taxonomy" id="148309"/>
    <lineage>
        <taxon>Eukaryota</taxon>
        <taxon>Metazoa</taxon>
        <taxon>Ecdysozoa</taxon>
        <taxon>Nematoda</taxon>
        <taxon>Chromadorea</taxon>
        <taxon>Rhabditida</taxon>
        <taxon>Rhabditina</taxon>
        <taxon>Rhabditomorpha</taxon>
        <taxon>Strongyloidea</taxon>
        <taxon>Metastrongylidae</taxon>
        <taxon>Parelaphostrongylus</taxon>
    </lineage>
</organism>